<dbReference type="InterPro" id="IPR015927">
    <property type="entry name" value="Peptidase_S24_S26A/B/C"/>
</dbReference>
<gene>
    <name evidence="2" type="ORF">EJ73_00645</name>
</gene>
<comment type="caution">
    <text evidence="2">The sequence shown here is derived from an EMBL/GenBank/DDBJ whole genome shotgun (WGS) entry which is preliminary data.</text>
</comment>
<dbReference type="Proteomes" id="UP000248314">
    <property type="component" value="Unassembled WGS sequence"/>
</dbReference>
<protein>
    <submittedName>
        <fullName evidence="2">Phage repressor protein C with HTH and peptisase S24 domain</fullName>
    </submittedName>
</protein>
<evidence type="ECO:0000313" key="2">
    <source>
        <dbReference type="EMBL" id="PXX23656.1"/>
    </source>
</evidence>
<reference evidence="2 3" key="1">
    <citation type="submission" date="2018-05" db="EMBL/GenBank/DDBJ databases">
        <title>Genomic Encyclopedia of Type Strains, Phase I: the one thousand microbial genomes (KMG-I) project.</title>
        <authorList>
            <person name="Kyrpides N."/>
        </authorList>
    </citation>
    <scope>NUCLEOTIDE SEQUENCE [LARGE SCALE GENOMIC DNA]</scope>
    <source>
        <strain evidence="2 3">DSM 15611</strain>
    </source>
</reference>
<dbReference type="Gene3D" id="2.10.109.10">
    <property type="entry name" value="Umud Fragment, subunit A"/>
    <property type="match status" value="1"/>
</dbReference>
<keyword evidence="3" id="KW-1185">Reference proteome</keyword>
<feature type="domain" description="Peptidase S24/S26A/S26B/S26C" evidence="1">
    <location>
        <begin position="126"/>
        <end position="209"/>
    </location>
</feature>
<dbReference type="AlphaFoldDB" id="A0A318I2Q1"/>
<dbReference type="Pfam" id="PF00717">
    <property type="entry name" value="Peptidase_S24"/>
    <property type="match status" value="1"/>
</dbReference>
<organism evidence="2 3">
    <name type="scientific">Hoylesella shahii DSM 15611 = JCM 12083</name>
    <dbReference type="NCBI Taxonomy" id="1122991"/>
    <lineage>
        <taxon>Bacteria</taxon>
        <taxon>Pseudomonadati</taxon>
        <taxon>Bacteroidota</taxon>
        <taxon>Bacteroidia</taxon>
        <taxon>Bacteroidales</taxon>
        <taxon>Prevotellaceae</taxon>
        <taxon>Hoylesella</taxon>
    </lineage>
</organism>
<sequence>METVRERLIKFLAYKHLSQGKFEHSVNLSTGFVSKVGDSIRANNLKKIEVVYPDLNLSWLITGEGSMLKGSPPTILPVASYIRENLVNVPYVPAVAKASFVESLYDTTYEMDSYGIMPEDGEDLMSGDYIVYQINGDSMAPNIPNASKVLAKKIPEEKWEMASGVIIIVYGKTLTIKRILKNGLFDGNYLTLKADNPEYGQFQVERKEIRGIWKAIRIVSKKIF</sequence>
<evidence type="ECO:0000313" key="3">
    <source>
        <dbReference type="Proteomes" id="UP000248314"/>
    </source>
</evidence>
<dbReference type="OrthoDB" id="796548at2"/>
<dbReference type="EMBL" id="QJJX01000005">
    <property type="protein sequence ID" value="PXX23656.1"/>
    <property type="molecule type" value="Genomic_DNA"/>
</dbReference>
<accession>A0A318I2Q1</accession>
<dbReference type="STRING" id="1122991.GCA_000613445_01280"/>
<dbReference type="SUPFAM" id="SSF51306">
    <property type="entry name" value="LexA/Signal peptidase"/>
    <property type="match status" value="1"/>
</dbReference>
<dbReference type="InterPro" id="IPR036286">
    <property type="entry name" value="LexA/Signal_pep-like_sf"/>
</dbReference>
<dbReference type="RefSeq" id="WP_025816417.1">
    <property type="nucleotide sequence ID" value="NZ_BAIZ01000025.1"/>
</dbReference>
<dbReference type="CDD" id="cd06462">
    <property type="entry name" value="Peptidase_S24_S26"/>
    <property type="match status" value="1"/>
</dbReference>
<evidence type="ECO:0000259" key="1">
    <source>
        <dbReference type="Pfam" id="PF00717"/>
    </source>
</evidence>
<proteinExistence type="predicted"/>
<name>A0A318I2Q1_9BACT</name>